<keyword evidence="4" id="KW-1185">Reference proteome</keyword>
<organism evidence="3 4">
    <name type="scientific">Streptomyces litchfieldiae</name>
    <dbReference type="NCBI Taxonomy" id="3075543"/>
    <lineage>
        <taxon>Bacteria</taxon>
        <taxon>Bacillati</taxon>
        <taxon>Actinomycetota</taxon>
        <taxon>Actinomycetes</taxon>
        <taxon>Kitasatosporales</taxon>
        <taxon>Streptomycetaceae</taxon>
        <taxon>Streptomyces</taxon>
    </lineage>
</organism>
<feature type="transmembrane region" description="Helical" evidence="2">
    <location>
        <begin position="40"/>
        <end position="59"/>
    </location>
</feature>
<protein>
    <submittedName>
        <fullName evidence="3">Uncharacterized protein</fullName>
    </submittedName>
</protein>
<evidence type="ECO:0000256" key="1">
    <source>
        <dbReference type="SAM" id="MobiDB-lite"/>
    </source>
</evidence>
<accession>A0ABU2MVA7</accession>
<reference evidence="4" key="1">
    <citation type="submission" date="2023-07" db="EMBL/GenBank/DDBJ databases">
        <title>30 novel species of actinomycetes from the DSMZ collection.</title>
        <authorList>
            <person name="Nouioui I."/>
        </authorList>
    </citation>
    <scope>NUCLEOTIDE SEQUENCE [LARGE SCALE GENOMIC DNA]</scope>
    <source>
        <strain evidence="4">DSM 44938</strain>
    </source>
</reference>
<keyword evidence="2" id="KW-0812">Transmembrane</keyword>
<evidence type="ECO:0000313" key="3">
    <source>
        <dbReference type="EMBL" id="MDT0345223.1"/>
    </source>
</evidence>
<evidence type="ECO:0000313" key="4">
    <source>
        <dbReference type="Proteomes" id="UP001183246"/>
    </source>
</evidence>
<dbReference type="RefSeq" id="WP_311706351.1">
    <property type="nucleotide sequence ID" value="NZ_JAVREL010000013.1"/>
</dbReference>
<proteinExistence type="predicted"/>
<gene>
    <name evidence="3" type="ORF">RM590_21835</name>
</gene>
<feature type="region of interest" description="Disordered" evidence="1">
    <location>
        <begin position="63"/>
        <end position="84"/>
    </location>
</feature>
<keyword evidence="2" id="KW-1133">Transmembrane helix</keyword>
<name>A0ABU2MVA7_9ACTN</name>
<sequence length="269" mass="28580">MSDPLDERLRDFTHEVDPAVTLAGPGDARRRAGRRRARRLRAGAAVALVVAAAGVWRFALPDGTDGGEASPPAGVVETEPAPPPPTALPWDEKLLWEPAHAEAVQPSMDAWYTHCGWLAATTEASGARAEASYYTGRGGAVATFVTLAFATAAEAKSAEEQLLSEGKCEGLVPEEFAAVPEEYPGASEDPLVTVLDYGPESALPLSDSRLYVGREGERLDVLRVLTDSSRQETEEAESVWRGEDNTATCLRELLAEAAGACEATAHRAP</sequence>
<keyword evidence="2" id="KW-0472">Membrane</keyword>
<evidence type="ECO:0000256" key="2">
    <source>
        <dbReference type="SAM" id="Phobius"/>
    </source>
</evidence>
<dbReference type="EMBL" id="JAVREL010000013">
    <property type="protein sequence ID" value="MDT0345223.1"/>
    <property type="molecule type" value="Genomic_DNA"/>
</dbReference>
<dbReference type="Proteomes" id="UP001183246">
    <property type="component" value="Unassembled WGS sequence"/>
</dbReference>
<comment type="caution">
    <text evidence="3">The sequence shown here is derived from an EMBL/GenBank/DDBJ whole genome shotgun (WGS) entry which is preliminary data.</text>
</comment>